<proteinExistence type="predicted"/>
<name>A0A078A6M6_STYLE</name>
<dbReference type="EMBL" id="CCKQ01006576">
    <property type="protein sequence ID" value="CDW77890.1"/>
    <property type="molecule type" value="Genomic_DNA"/>
</dbReference>
<accession>A0A078A6M6</accession>
<protein>
    <submittedName>
        <fullName evidence="1">Uncharacterized protein</fullName>
    </submittedName>
</protein>
<dbReference type="InParanoid" id="A0A078A6M6"/>
<sequence>MQYTPAKQYYNRVRLNQKKKLTCLDYFIEECNLNGDEECTIMEIYCSQCYISNRVSKEIRPMIRYLLAVSQASQSEQSDIFAVIIRVCRAFKTGKTRTSLCKYIDYSGFNHSVQRQLTEHAIIHTIDNKMQNKKRLQV</sequence>
<evidence type="ECO:0000313" key="2">
    <source>
        <dbReference type="Proteomes" id="UP000039865"/>
    </source>
</evidence>
<keyword evidence="2" id="KW-1185">Reference proteome</keyword>
<gene>
    <name evidence="1" type="primary">Contig16527.g17593</name>
    <name evidence="1" type="ORF">STYLEM_6857</name>
</gene>
<organism evidence="1 2">
    <name type="scientific">Stylonychia lemnae</name>
    <name type="common">Ciliate</name>
    <dbReference type="NCBI Taxonomy" id="5949"/>
    <lineage>
        <taxon>Eukaryota</taxon>
        <taxon>Sar</taxon>
        <taxon>Alveolata</taxon>
        <taxon>Ciliophora</taxon>
        <taxon>Intramacronucleata</taxon>
        <taxon>Spirotrichea</taxon>
        <taxon>Stichotrichia</taxon>
        <taxon>Sporadotrichida</taxon>
        <taxon>Oxytrichidae</taxon>
        <taxon>Stylonychinae</taxon>
        <taxon>Stylonychia</taxon>
    </lineage>
</organism>
<reference evidence="1 2" key="1">
    <citation type="submission" date="2014-06" db="EMBL/GenBank/DDBJ databases">
        <authorList>
            <person name="Swart Estienne"/>
        </authorList>
    </citation>
    <scope>NUCLEOTIDE SEQUENCE [LARGE SCALE GENOMIC DNA]</scope>
    <source>
        <strain evidence="1 2">130c</strain>
    </source>
</reference>
<dbReference type="AlphaFoldDB" id="A0A078A6M6"/>
<evidence type="ECO:0000313" key="1">
    <source>
        <dbReference type="EMBL" id="CDW77890.1"/>
    </source>
</evidence>
<dbReference type="Proteomes" id="UP000039865">
    <property type="component" value="Unassembled WGS sequence"/>
</dbReference>